<proteinExistence type="predicted"/>
<comment type="caution">
    <text evidence="1">The sequence shown here is derived from an EMBL/GenBank/DDBJ whole genome shotgun (WGS) entry which is preliminary data.</text>
</comment>
<gene>
    <name evidence="1" type="ORF">J2S15_000434</name>
</gene>
<keyword evidence="1" id="KW-0240">DNA-directed RNA polymerase</keyword>
<dbReference type="Gene3D" id="1.20.140.160">
    <property type="match status" value="1"/>
</dbReference>
<organism evidence="1 2">
    <name type="scientific">Breznakia pachnodae</name>
    <dbReference type="NCBI Taxonomy" id="265178"/>
    <lineage>
        <taxon>Bacteria</taxon>
        <taxon>Bacillati</taxon>
        <taxon>Bacillota</taxon>
        <taxon>Erysipelotrichia</taxon>
        <taxon>Erysipelotrichales</taxon>
        <taxon>Erysipelotrichaceae</taxon>
        <taxon>Breznakia</taxon>
    </lineage>
</organism>
<dbReference type="SUPFAM" id="SSF88659">
    <property type="entry name" value="Sigma3 and sigma4 domains of RNA polymerase sigma factors"/>
    <property type="match status" value="1"/>
</dbReference>
<keyword evidence="1" id="KW-0804">Transcription</keyword>
<dbReference type="GO" id="GO:0000428">
    <property type="term" value="C:DNA-directed RNA polymerase complex"/>
    <property type="evidence" value="ECO:0007669"/>
    <property type="project" value="UniProtKB-KW"/>
</dbReference>
<dbReference type="Proteomes" id="UP001230220">
    <property type="component" value="Unassembled WGS sequence"/>
</dbReference>
<reference evidence="1 2" key="1">
    <citation type="submission" date="2023-07" db="EMBL/GenBank/DDBJ databases">
        <title>Genomic Encyclopedia of Type Strains, Phase IV (KMG-IV): sequencing the most valuable type-strain genomes for metagenomic binning, comparative biology and taxonomic classification.</title>
        <authorList>
            <person name="Goeker M."/>
        </authorList>
    </citation>
    <scope>NUCLEOTIDE SEQUENCE [LARGE SCALE GENOMIC DNA]</scope>
    <source>
        <strain evidence="1 2">DSM 16784</strain>
    </source>
</reference>
<dbReference type="EMBL" id="JAUSUR010000001">
    <property type="protein sequence ID" value="MDQ0359703.1"/>
    <property type="molecule type" value="Genomic_DNA"/>
</dbReference>
<evidence type="ECO:0000313" key="1">
    <source>
        <dbReference type="EMBL" id="MDQ0359703.1"/>
    </source>
</evidence>
<keyword evidence="2" id="KW-1185">Reference proteome</keyword>
<name>A0ABU0DYK0_9FIRM</name>
<accession>A0ABU0DYK0</accession>
<evidence type="ECO:0000313" key="2">
    <source>
        <dbReference type="Proteomes" id="UP001230220"/>
    </source>
</evidence>
<dbReference type="RefSeq" id="WP_307405041.1">
    <property type="nucleotide sequence ID" value="NZ_JAUSUR010000001.1"/>
</dbReference>
<dbReference type="InterPro" id="IPR013324">
    <property type="entry name" value="RNA_pol_sigma_r3/r4-like"/>
</dbReference>
<protein>
    <submittedName>
        <fullName evidence="1">DNA-directed RNA polymerase specialized sigma subunit</fullName>
    </submittedName>
</protein>
<sequence>MKETLNANLKLNQLKSDLISYGNYLKMIDNINEELFRIREDIEDCYTASGIAYDKPISNKSTQYSRINSLLADESELITQRKNMLKRLDELGLKDAVDDLEAEEKEMIELKYFCNYSFQHISLTTPNSIKRIRTITDRSLSKLFNKVHTCP</sequence>